<evidence type="ECO:0000256" key="1">
    <source>
        <dbReference type="ARBA" id="ARBA00005771"/>
    </source>
</evidence>
<dbReference type="Pfam" id="PF00685">
    <property type="entry name" value="Sulfotransfer_1"/>
    <property type="match status" value="1"/>
</dbReference>
<evidence type="ECO:0000256" key="2">
    <source>
        <dbReference type="ARBA" id="ARBA00022679"/>
    </source>
</evidence>
<keyword evidence="6" id="KW-1185">Reference proteome</keyword>
<dbReference type="GO" id="GO:0008146">
    <property type="term" value="F:sulfotransferase activity"/>
    <property type="evidence" value="ECO:0007669"/>
    <property type="project" value="InterPro"/>
</dbReference>
<evidence type="ECO:0000313" key="5">
    <source>
        <dbReference type="EMBL" id="KAG8538576.1"/>
    </source>
</evidence>
<gene>
    <name evidence="5" type="ORF">GDO81_022409</name>
</gene>
<dbReference type="AlphaFoldDB" id="A0AAV6YNR2"/>
<dbReference type="Proteomes" id="UP000824782">
    <property type="component" value="Unassembled WGS sequence"/>
</dbReference>
<dbReference type="PANTHER" id="PTHR11783">
    <property type="entry name" value="SULFOTRANSFERASE SULT"/>
    <property type="match status" value="1"/>
</dbReference>
<dbReference type="Gene3D" id="3.40.50.300">
    <property type="entry name" value="P-loop containing nucleotide triphosphate hydrolases"/>
    <property type="match status" value="1"/>
</dbReference>
<evidence type="ECO:0000259" key="4">
    <source>
        <dbReference type="Pfam" id="PF00685"/>
    </source>
</evidence>
<dbReference type="InterPro" id="IPR027417">
    <property type="entry name" value="P-loop_NTPase"/>
</dbReference>
<comment type="caution">
    <text evidence="5">The sequence shown here is derived from an EMBL/GenBank/DDBJ whole genome shotgun (WGS) entry which is preliminary data.</text>
</comment>
<dbReference type="EMBL" id="WNYA01020027">
    <property type="protein sequence ID" value="KAG8538576.1"/>
    <property type="molecule type" value="Genomic_DNA"/>
</dbReference>
<dbReference type="EC" id="2.8.2.-" evidence="3"/>
<keyword evidence="2 3" id="KW-0808">Transferase</keyword>
<dbReference type="SUPFAM" id="SSF52540">
    <property type="entry name" value="P-loop containing nucleoside triphosphate hydrolases"/>
    <property type="match status" value="1"/>
</dbReference>
<feature type="domain" description="Sulfotransferase" evidence="4">
    <location>
        <begin position="27"/>
        <end position="116"/>
    </location>
</feature>
<protein>
    <recommendedName>
        <fullName evidence="3">Sulfotransferase</fullName>
        <ecNumber evidence="3">2.8.2.-</ecNumber>
    </recommendedName>
</protein>
<name>A0AAV6YNR2_ENGPU</name>
<comment type="similarity">
    <text evidence="1 3">Belongs to the sulfotransferase 1 family.</text>
</comment>
<dbReference type="InterPro" id="IPR000863">
    <property type="entry name" value="Sulfotransferase_dom"/>
</dbReference>
<sequence length="124" mass="14713">MEVRGNMLERGQDASHAGKSVISCFWQNTRQEIEKVMRFLEKELPEEVLEDVYQHTTFQAMRENPMANYSTIPSFVMDHSVSPFMRKGIVGDWRNHFTVAQDEIFEKEYWRKMEGTDLSFRTQL</sequence>
<proteinExistence type="inferred from homology"/>
<reference evidence="5" key="1">
    <citation type="thesis" date="2020" institute="ProQuest LLC" country="789 East Eisenhower Parkway, Ann Arbor, MI, USA">
        <title>Comparative Genomics and Chromosome Evolution.</title>
        <authorList>
            <person name="Mudd A.B."/>
        </authorList>
    </citation>
    <scope>NUCLEOTIDE SEQUENCE</scope>
    <source>
        <strain evidence="5">237g6f4</strain>
        <tissue evidence="5">Blood</tissue>
    </source>
</reference>
<accession>A0AAV6YNR2</accession>
<organism evidence="5 6">
    <name type="scientific">Engystomops pustulosus</name>
    <name type="common">Tungara frog</name>
    <name type="synonym">Physalaemus pustulosus</name>
    <dbReference type="NCBI Taxonomy" id="76066"/>
    <lineage>
        <taxon>Eukaryota</taxon>
        <taxon>Metazoa</taxon>
        <taxon>Chordata</taxon>
        <taxon>Craniata</taxon>
        <taxon>Vertebrata</taxon>
        <taxon>Euteleostomi</taxon>
        <taxon>Amphibia</taxon>
        <taxon>Batrachia</taxon>
        <taxon>Anura</taxon>
        <taxon>Neobatrachia</taxon>
        <taxon>Hyloidea</taxon>
        <taxon>Leptodactylidae</taxon>
        <taxon>Leiuperinae</taxon>
        <taxon>Engystomops</taxon>
    </lineage>
</organism>
<evidence type="ECO:0000313" key="6">
    <source>
        <dbReference type="Proteomes" id="UP000824782"/>
    </source>
</evidence>
<evidence type="ECO:0000256" key="3">
    <source>
        <dbReference type="RuleBase" id="RU361155"/>
    </source>
</evidence>